<dbReference type="Proteomes" id="UP001341840">
    <property type="component" value="Unassembled WGS sequence"/>
</dbReference>
<protein>
    <submittedName>
        <fullName evidence="2">Uncharacterized protein</fullName>
    </submittedName>
</protein>
<evidence type="ECO:0000313" key="2">
    <source>
        <dbReference type="EMBL" id="MED6138103.1"/>
    </source>
</evidence>
<accession>A0ABU6SQ63</accession>
<comment type="caution">
    <text evidence="2">The sequence shown here is derived from an EMBL/GenBank/DDBJ whole genome shotgun (WGS) entry which is preliminary data.</text>
</comment>
<feature type="chain" id="PRO_5046158958" evidence="1">
    <location>
        <begin position="31"/>
        <end position="197"/>
    </location>
</feature>
<dbReference type="EMBL" id="JASCZI010061231">
    <property type="protein sequence ID" value="MED6138103.1"/>
    <property type="molecule type" value="Genomic_DNA"/>
</dbReference>
<proteinExistence type="predicted"/>
<feature type="signal peptide" evidence="1">
    <location>
        <begin position="1"/>
        <end position="30"/>
    </location>
</feature>
<evidence type="ECO:0000313" key="3">
    <source>
        <dbReference type="Proteomes" id="UP001341840"/>
    </source>
</evidence>
<organism evidence="2 3">
    <name type="scientific">Stylosanthes scabra</name>
    <dbReference type="NCBI Taxonomy" id="79078"/>
    <lineage>
        <taxon>Eukaryota</taxon>
        <taxon>Viridiplantae</taxon>
        <taxon>Streptophyta</taxon>
        <taxon>Embryophyta</taxon>
        <taxon>Tracheophyta</taxon>
        <taxon>Spermatophyta</taxon>
        <taxon>Magnoliopsida</taxon>
        <taxon>eudicotyledons</taxon>
        <taxon>Gunneridae</taxon>
        <taxon>Pentapetalae</taxon>
        <taxon>rosids</taxon>
        <taxon>fabids</taxon>
        <taxon>Fabales</taxon>
        <taxon>Fabaceae</taxon>
        <taxon>Papilionoideae</taxon>
        <taxon>50 kb inversion clade</taxon>
        <taxon>dalbergioids sensu lato</taxon>
        <taxon>Dalbergieae</taxon>
        <taxon>Pterocarpus clade</taxon>
        <taxon>Stylosanthes</taxon>
    </lineage>
</organism>
<keyword evidence="1" id="KW-0732">Signal</keyword>
<gene>
    <name evidence="2" type="ORF">PIB30_071144</name>
</gene>
<reference evidence="2 3" key="1">
    <citation type="journal article" date="2023" name="Plants (Basel)">
        <title>Bridging the Gap: Combining Genomics and Transcriptomics Approaches to Understand Stylosanthes scabra, an Orphan Legume from the Brazilian Caatinga.</title>
        <authorList>
            <person name="Ferreira-Neto J.R.C."/>
            <person name="da Silva M.D."/>
            <person name="Binneck E."/>
            <person name="de Melo N.F."/>
            <person name="da Silva R.H."/>
            <person name="de Melo A.L.T.M."/>
            <person name="Pandolfi V."/>
            <person name="Bustamante F.O."/>
            <person name="Brasileiro-Vidal A.C."/>
            <person name="Benko-Iseppon A.M."/>
        </authorList>
    </citation>
    <scope>NUCLEOTIDE SEQUENCE [LARGE SCALE GENOMIC DNA]</scope>
    <source>
        <tissue evidence="2">Leaves</tissue>
    </source>
</reference>
<name>A0ABU6SQ63_9FABA</name>
<evidence type="ECO:0000256" key="1">
    <source>
        <dbReference type="SAM" id="SignalP"/>
    </source>
</evidence>
<sequence length="197" mass="22757">MSLPLSKNNKNKKLLILMFNIMILLFETHSTRMSLPSSKCLSKNYWIPRTQQHGLNLRSEYTLCVGRVASYVSFCVARQDLAELPRYTSSFHYAKLNYSIVKGEELCSSGTRNMYDLGYDSEPERTLLRRRREARRARHVELEQQLNMEANNEDDLNTDNNRVTLGQYINPTTESCGSTIQRPAIQANNFELKPSLI</sequence>
<keyword evidence="3" id="KW-1185">Reference proteome</keyword>